<feature type="compositionally biased region" description="Basic and acidic residues" evidence="1">
    <location>
        <begin position="28"/>
        <end position="45"/>
    </location>
</feature>
<comment type="caution">
    <text evidence="3">The sequence shown here is derived from an EMBL/GenBank/DDBJ whole genome shotgun (WGS) entry which is preliminary data.</text>
</comment>
<sequence>MALVIWNLLKMDLQPPTNQAPSFPNPAKQEKPAIRTMRGDLERLSKAKTAQAPEKLPVSPVHPSSESQPSQPAPPLPPRPLPPKKIPEKSKGPTPKKSKRGLKWFIGLIIVLFVGAGGFLYWWNYIRFLPPLASLTHFECQNSQCIEVEGEGENQCLANADCLPEEPEEPNSLIPVSETKTIEISISQPENQTPESLLLEKIKTAVLQEQGPGLLKRILVKIINGEKKYASLGELISGLGINIPQNILTDLKDYTLFFYTQNEGPRLGLIIETAGDIKENLTLWETAMTADLEPLFLEAVKEEPENRTFQDNVYQNIAIRYLNLPDPSLTIDYASIGNKLIITTSKETIYQALEVLLK</sequence>
<dbReference type="Proteomes" id="UP000177061">
    <property type="component" value="Unassembled WGS sequence"/>
</dbReference>
<keyword evidence="2" id="KW-0472">Membrane</keyword>
<feature type="compositionally biased region" description="Pro residues" evidence="1">
    <location>
        <begin position="71"/>
        <end position="84"/>
    </location>
</feature>
<name>A0A1G2FF54_9BACT</name>
<keyword evidence="2" id="KW-0812">Transmembrane</keyword>
<keyword evidence="2" id="KW-1133">Transmembrane helix</keyword>
<organism evidence="3 4">
    <name type="scientific">Candidatus Portnoybacteria bacterium RIFCSPHIGHO2_12_FULL_38_9</name>
    <dbReference type="NCBI Taxonomy" id="1801997"/>
    <lineage>
        <taxon>Bacteria</taxon>
        <taxon>Candidatus Portnoyibacteriota</taxon>
    </lineage>
</organism>
<feature type="compositionally biased region" description="Low complexity" evidence="1">
    <location>
        <begin position="57"/>
        <end position="70"/>
    </location>
</feature>
<feature type="transmembrane region" description="Helical" evidence="2">
    <location>
        <begin position="104"/>
        <end position="123"/>
    </location>
</feature>
<protein>
    <submittedName>
        <fullName evidence="3">Uncharacterized protein</fullName>
    </submittedName>
</protein>
<dbReference type="EMBL" id="MHNB01000026">
    <property type="protein sequence ID" value="OGZ36432.1"/>
    <property type="molecule type" value="Genomic_DNA"/>
</dbReference>
<evidence type="ECO:0000313" key="3">
    <source>
        <dbReference type="EMBL" id="OGZ36432.1"/>
    </source>
</evidence>
<evidence type="ECO:0000256" key="2">
    <source>
        <dbReference type="SAM" id="Phobius"/>
    </source>
</evidence>
<feature type="region of interest" description="Disordered" evidence="1">
    <location>
        <begin position="14"/>
        <end position="97"/>
    </location>
</feature>
<proteinExistence type="predicted"/>
<dbReference type="STRING" id="1801997.A3J64_02250"/>
<dbReference type="AlphaFoldDB" id="A0A1G2FF54"/>
<evidence type="ECO:0000313" key="4">
    <source>
        <dbReference type="Proteomes" id="UP000177061"/>
    </source>
</evidence>
<reference evidence="3 4" key="1">
    <citation type="journal article" date="2016" name="Nat. Commun.">
        <title>Thousands of microbial genomes shed light on interconnected biogeochemical processes in an aquifer system.</title>
        <authorList>
            <person name="Anantharaman K."/>
            <person name="Brown C.T."/>
            <person name="Hug L.A."/>
            <person name="Sharon I."/>
            <person name="Castelle C.J."/>
            <person name="Probst A.J."/>
            <person name="Thomas B.C."/>
            <person name="Singh A."/>
            <person name="Wilkins M.J."/>
            <person name="Karaoz U."/>
            <person name="Brodie E.L."/>
            <person name="Williams K.H."/>
            <person name="Hubbard S.S."/>
            <person name="Banfield J.F."/>
        </authorList>
    </citation>
    <scope>NUCLEOTIDE SEQUENCE [LARGE SCALE GENOMIC DNA]</scope>
</reference>
<accession>A0A1G2FF54</accession>
<gene>
    <name evidence="3" type="ORF">A3J64_02250</name>
</gene>
<evidence type="ECO:0000256" key="1">
    <source>
        <dbReference type="SAM" id="MobiDB-lite"/>
    </source>
</evidence>